<organism evidence="14 15">
    <name type="scientific">Helobdella robusta</name>
    <name type="common">Californian leech</name>
    <dbReference type="NCBI Taxonomy" id="6412"/>
    <lineage>
        <taxon>Eukaryota</taxon>
        <taxon>Metazoa</taxon>
        <taxon>Spiralia</taxon>
        <taxon>Lophotrochozoa</taxon>
        <taxon>Annelida</taxon>
        <taxon>Clitellata</taxon>
        <taxon>Hirudinea</taxon>
        <taxon>Rhynchobdellida</taxon>
        <taxon>Glossiphoniidae</taxon>
        <taxon>Helobdella</taxon>
    </lineage>
</organism>
<comment type="subcellular location">
    <subcellularLocation>
        <location evidence="1">Membrane</location>
        <topology evidence="1">Single-pass type II membrane protein</topology>
    </subcellularLocation>
</comment>
<evidence type="ECO:0000256" key="6">
    <source>
        <dbReference type="ARBA" id="ARBA00022968"/>
    </source>
</evidence>
<dbReference type="RefSeq" id="XP_009015450.1">
    <property type="nucleotide sequence ID" value="XM_009017202.1"/>
</dbReference>
<dbReference type="AlphaFoldDB" id="T1FXR0"/>
<keyword evidence="15" id="KW-1185">Reference proteome</keyword>
<feature type="domain" description="AB hydrolase-1" evidence="12">
    <location>
        <begin position="118"/>
        <end position="371"/>
    </location>
</feature>
<dbReference type="GeneID" id="20213608"/>
<evidence type="ECO:0000256" key="9">
    <source>
        <dbReference type="PIRSR" id="PIRSR005211-1"/>
    </source>
</evidence>
<dbReference type="GO" id="GO:0051793">
    <property type="term" value="P:medium-chain fatty acid catabolic process"/>
    <property type="evidence" value="ECO:0000318"/>
    <property type="project" value="GO_Central"/>
</dbReference>
<dbReference type="InParanoid" id="T1FXR0"/>
<dbReference type="FunCoup" id="T1FXR0">
    <property type="interactions" value="8"/>
</dbReference>
<dbReference type="OrthoDB" id="247542at2759"/>
<dbReference type="GO" id="GO:0051792">
    <property type="term" value="P:medium-chain fatty acid biosynthetic process"/>
    <property type="evidence" value="ECO:0000318"/>
    <property type="project" value="GO_Central"/>
</dbReference>
<keyword evidence="4 11" id="KW-0812">Transmembrane</keyword>
<evidence type="ECO:0000256" key="10">
    <source>
        <dbReference type="SAM" id="MobiDB-lite"/>
    </source>
</evidence>
<evidence type="ECO:0000256" key="1">
    <source>
        <dbReference type="ARBA" id="ARBA00004606"/>
    </source>
</evidence>
<dbReference type="HOGENOM" id="CLU_032487_5_0_1"/>
<comment type="similarity">
    <text evidence="2">Belongs to the AB hydrolase superfamily. AB hydrolase 4 family.</text>
</comment>
<name>T1FXR0_HELRO</name>
<keyword evidence="6" id="KW-0735">Signal-anchor</keyword>
<evidence type="ECO:0000256" key="2">
    <source>
        <dbReference type="ARBA" id="ARBA00010884"/>
    </source>
</evidence>
<keyword evidence="5" id="KW-0378">Hydrolase</keyword>
<feature type="active site" description="Charge relay system" evidence="9">
    <location>
        <position position="365"/>
    </location>
</feature>
<dbReference type="GO" id="GO:0043401">
    <property type="term" value="P:steroid hormone receptor signaling pathway"/>
    <property type="evidence" value="ECO:0000318"/>
    <property type="project" value="GO_Central"/>
</dbReference>
<evidence type="ECO:0000256" key="4">
    <source>
        <dbReference type="ARBA" id="ARBA00022692"/>
    </source>
</evidence>
<evidence type="ECO:0000256" key="7">
    <source>
        <dbReference type="ARBA" id="ARBA00022989"/>
    </source>
</evidence>
<evidence type="ECO:0000259" key="12">
    <source>
        <dbReference type="Pfam" id="PF00561"/>
    </source>
</evidence>
<dbReference type="InterPro" id="IPR029058">
    <property type="entry name" value="AB_hydrolase_fold"/>
</dbReference>
<dbReference type="PROSITE" id="PS01133">
    <property type="entry name" value="UPF0017"/>
    <property type="match status" value="1"/>
</dbReference>
<evidence type="ECO:0000313" key="14">
    <source>
        <dbReference type="EnsemblMetazoa" id="HelroP64185"/>
    </source>
</evidence>
<dbReference type="Gene3D" id="3.40.50.1820">
    <property type="entry name" value="alpha/beta hydrolase"/>
    <property type="match status" value="1"/>
</dbReference>
<dbReference type="GO" id="GO:0046464">
    <property type="term" value="P:acylglycerol catabolic process"/>
    <property type="evidence" value="ECO:0000318"/>
    <property type="project" value="GO_Central"/>
</dbReference>
<keyword evidence="8 11" id="KW-0472">Membrane</keyword>
<dbReference type="EMBL" id="AMQM01000549">
    <property type="status" value="NOT_ANNOTATED_CDS"/>
    <property type="molecule type" value="Genomic_DNA"/>
</dbReference>
<dbReference type="KEGG" id="hro:HELRODRAFT_64185"/>
<dbReference type="InterPro" id="IPR000073">
    <property type="entry name" value="AB_hydrolase_1"/>
</dbReference>
<feature type="region of interest" description="Disordered" evidence="10">
    <location>
        <begin position="400"/>
        <end position="440"/>
    </location>
</feature>
<evidence type="ECO:0000256" key="3">
    <source>
        <dbReference type="ARBA" id="ARBA00022487"/>
    </source>
</evidence>
<dbReference type="InterPro" id="IPR050960">
    <property type="entry name" value="AB_hydrolase_4_sf"/>
</dbReference>
<accession>T1FXR0</accession>
<dbReference type="InterPro" id="IPR012020">
    <property type="entry name" value="ABHD4"/>
</dbReference>
<proteinExistence type="inferred from homology"/>
<keyword evidence="3" id="KW-0719">Serine esterase</keyword>
<dbReference type="InterPro" id="IPR000952">
    <property type="entry name" value="AB_hydrolase_4_CS"/>
</dbReference>
<gene>
    <name evidence="14" type="primary">20213608</name>
    <name evidence="13" type="ORF">HELRODRAFT_64185</name>
</gene>
<sequence length="458" mass="51024">MIELFDLDSLSTVVVTAIGLLAAYFLNLHSKSVAPLLTYYPSQFNLDVLSNCDLLLKPYVPTFLWGKSGHVQTFLYGKMGRINSPYPLGDRHSFVMEDGATMTFDIFAPISNINKKCVLLVCPGIANSSESLYIRTYIDYAQRMGYMLAVLNHLGAVKSVDLTAPRLYTYGDTEEYAKMVKEVGLLYPDYMFIAVGFSLGANVVIKYFGEDVSRQDGFVGAVSSCQGYDILRLAARHFFHHWKQLRRLYILAMTRHQQGILRRSASSPMNNLLSLYFFDVKALMSATTLHQIDELYSHKRAGFNSCEEYYHWASSCNYIDKVRLPMLLLNAADDPIVPKEVLQVPHRIASEHRNVIFALTAHGGHLGYFEGGLIIPNTVTWLDKVVVAYCDALLHVITLSPPSSSSSSSSTKRPNQADGEDNKSDLNGANHVVTSKEDGNRKDDVIVSDVIGLSDSVV</sequence>
<evidence type="ECO:0000313" key="13">
    <source>
        <dbReference type="EMBL" id="ESO06082.1"/>
    </source>
</evidence>
<dbReference type="STRING" id="6412.T1FXR0"/>
<evidence type="ECO:0000256" key="8">
    <source>
        <dbReference type="ARBA" id="ARBA00023136"/>
    </source>
</evidence>
<dbReference type="GO" id="GO:0097524">
    <property type="term" value="C:sperm plasma membrane"/>
    <property type="evidence" value="ECO:0000318"/>
    <property type="project" value="GO_Central"/>
</dbReference>
<evidence type="ECO:0000256" key="11">
    <source>
        <dbReference type="SAM" id="Phobius"/>
    </source>
</evidence>
<dbReference type="PIRSF" id="PIRSF005211">
    <property type="entry name" value="Ab_hydro_YheT"/>
    <property type="match status" value="1"/>
</dbReference>
<reference evidence="15" key="1">
    <citation type="submission" date="2012-12" db="EMBL/GenBank/DDBJ databases">
        <authorList>
            <person name="Hellsten U."/>
            <person name="Grimwood J."/>
            <person name="Chapman J.A."/>
            <person name="Shapiro H."/>
            <person name="Aerts A."/>
            <person name="Otillar R.P."/>
            <person name="Terry A.Y."/>
            <person name="Boore J.L."/>
            <person name="Simakov O."/>
            <person name="Marletaz F."/>
            <person name="Cho S.-J."/>
            <person name="Edsinger-Gonzales E."/>
            <person name="Havlak P."/>
            <person name="Kuo D.-H."/>
            <person name="Larsson T."/>
            <person name="Lv J."/>
            <person name="Arendt D."/>
            <person name="Savage R."/>
            <person name="Osoegawa K."/>
            <person name="de Jong P."/>
            <person name="Lindberg D.R."/>
            <person name="Seaver E.C."/>
            <person name="Weisblat D.A."/>
            <person name="Putnam N.H."/>
            <person name="Grigoriev I.V."/>
            <person name="Rokhsar D.S."/>
        </authorList>
    </citation>
    <scope>NUCLEOTIDE SEQUENCE</scope>
</reference>
<dbReference type="GO" id="GO:0048240">
    <property type="term" value="P:sperm capacitation"/>
    <property type="evidence" value="ECO:0000318"/>
    <property type="project" value="GO_Central"/>
</dbReference>
<dbReference type="EnsemblMetazoa" id="HelroT64185">
    <property type="protein sequence ID" value="HelroP64185"/>
    <property type="gene ID" value="HelroG64185"/>
</dbReference>
<reference evidence="13 15" key="2">
    <citation type="journal article" date="2013" name="Nature">
        <title>Insights into bilaterian evolution from three spiralian genomes.</title>
        <authorList>
            <person name="Simakov O."/>
            <person name="Marletaz F."/>
            <person name="Cho S.J."/>
            <person name="Edsinger-Gonzales E."/>
            <person name="Havlak P."/>
            <person name="Hellsten U."/>
            <person name="Kuo D.H."/>
            <person name="Larsson T."/>
            <person name="Lv J."/>
            <person name="Arendt D."/>
            <person name="Savage R."/>
            <person name="Osoegawa K."/>
            <person name="de Jong P."/>
            <person name="Grimwood J."/>
            <person name="Chapman J.A."/>
            <person name="Shapiro H."/>
            <person name="Aerts A."/>
            <person name="Otillar R.P."/>
            <person name="Terry A.Y."/>
            <person name="Boore J.L."/>
            <person name="Grigoriev I.V."/>
            <person name="Lindberg D.R."/>
            <person name="Seaver E.C."/>
            <person name="Weisblat D.A."/>
            <person name="Putnam N.H."/>
            <person name="Rokhsar D.S."/>
        </authorList>
    </citation>
    <scope>NUCLEOTIDE SEQUENCE</scope>
</reference>
<dbReference type="Proteomes" id="UP000015101">
    <property type="component" value="Unassembled WGS sequence"/>
</dbReference>
<dbReference type="GO" id="GO:0008126">
    <property type="term" value="F:acetylesterase activity"/>
    <property type="evidence" value="ECO:0000318"/>
    <property type="project" value="GO_Central"/>
</dbReference>
<dbReference type="GO" id="GO:0047372">
    <property type="term" value="F:monoacylglycerol lipase activity"/>
    <property type="evidence" value="ECO:0000318"/>
    <property type="project" value="GO_Central"/>
</dbReference>
<reference evidence="14" key="3">
    <citation type="submission" date="2015-06" db="UniProtKB">
        <authorList>
            <consortium name="EnsemblMetazoa"/>
        </authorList>
    </citation>
    <scope>IDENTIFICATION</scope>
</reference>
<dbReference type="PANTHER" id="PTHR10794">
    <property type="entry name" value="ABHYDROLASE DOMAIN-CONTAINING PROTEIN"/>
    <property type="match status" value="1"/>
</dbReference>
<dbReference type="OMA" id="HCTGEDV"/>
<dbReference type="GO" id="GO:0036126">
    <property type="term" value="C:sperm flagellum"/>
    <property type="evidence" value="ECO:0000318"/>
    <property type="project" value="GO_Central"/>
</dbReference>
<dbReference type="PANTHER" id="PTHR10794:SF45">
    <property type="entry name" value="MONOACYLGLYCEROL LIPASE ABHD2"/>
    <property type="match status" value="1"/>
</dbReference>
<dbReference type="CTD" id="20213608"/>
<evidence type="ECO:0000313" key="15">
    <source>
        <dbReference type="Proteomes" id="UP000015101"/>
    </source>
</evidence>
<dbReference type="EMBL" id="KB096324">
    <property type="protein sequence ID" value="ESO06082.1"/>
    <property type="molecule type" value="Genomic_DNA"/>
</dbReference>
<feature type="active site" description="Charge relay system" evidence="9">
    <location>
        <position position="334"/>
    </location>
</feature>
<feature type="transmembrane region" description="Helical" evidence="11">
    <location>
        <begin position="7"/>
        <end position="26"/>
    </location>
</feature>
<dbReference type="Pfam" id="PF00561">
    <property type="entry name" value="Abhydrolase_1"/>
    <property type="match status" value="1"/>
</dbReference>
<evidence type="ECO:0000256" key="5">
    <source>
        <dbReference type="ARBA" id="ARBA00022801"/>
    </source>
</evidence>
<feature type="active site" description="Charge relay system" evidence="9">
    <location>
        <position position="198"/>
    </location>
</feature>
<dbReference type="SUPFAM" id="SSF53474">
    <property type="entry name" value="alpha/beta-Hydrolases"/>
    <property type="match status" value="1"/>
</dbReference>
<protein>
    <recommendedName>
        <fullName evidence="12">AB hydrolase-1 domain-containing protein</fullName>
    </recommendedName>
</protein>
<dbReference type="eggNOG" id="KOG1838">
    <property type="taxonomic scope" value="Eukaryota"/>
</dbReference>
<feature type="compositionally biased region" description="Low complexity" evidence="10">
    <location>
        <begin position="400"/>
        <end position="410"/>
    </location>
</feature>
<keyword evidence="7 11" id="KW-1133">Transmembrane helix</keyword>